<dbReference type="OrthoDB" id="4235777at2"/>
<proteinExistence type="predicted"/>
<dbReference type="InterPro" id="IPR027405">
    <property type="entry name" value="YidB-like"/>
</dbReference>
<dbReference type="SUPFAM" id="SSF140804">
    <property type="entry name" value="YidB-like"/>
    <property type="match status" value="1"/>
</dbReference>
<dbReference type="KEGG" id="bja:blr0135"/>
<dbReference type="HOGENOM" id="CLU_084747_0_0_5"/>
<dbReference type="EnsemblBacteria" id="BAC45400">
    <property type="protein sequence ID" value="BAC45400"/>
    <property type="gene ID" value="BAC45400"/>
</dbReference>
<accession>Q89Y20</accession>
<dbReference type="EMBL" id="BA000040">
    <property type="protein sequence ID" value="BAC45400.1"/>
    <property type="molecule type" value="Genomic_DNA"/>
</dbReference>
<sequence length="227" mass="23192">MFSPRGACQRRALAEREQQTRRTRTPKESTMGLLDVLNGMQNGPHGSRTGEQPSSGGMSPMTMALLGLLAWKAFKHLTAGQPGDAPAPQQRSPLPPPTPVNTGDATLPGGSGGGLGDLLKGGLGGLLAGGAAGTVLSGGLGDLLNQLQQGGHGETANSWVGKGQNKPIAPGDLASALGADQIESLSAQSGLSREELLSGLSQYLPQVIDHLTPDGRLPTENELSGRI</sequence>
<evidence type="ECO:0000256" key="1">
    <source>
        <dbReference type="SAM" id="MobiDB-lite"/>
    </source>
</evidence>
<gene>
    <name evidence="2" type="ordered locus">blr0135</name>
</gene>
<evidence type="ECO:0000313" key="2">
    <source>
        <dbReference type="EMBL" id="BAC45400.1"/>
    </source>
</evidence>
<dbReference type="InParanoid" id="Q89Y20"/>
<dbReference type="Proteomes" id="UP000002526">
    <property type="component" value="Chromosome"/>
</dbReference>
<dbReference type="AlphaFoldDB" id="Q89Y20"/>
<dbReference type="STRING" id="224911.AAV28_39940"/>
<dbReference type="Gene3D" id="1.10.10.690">
    <property type="entry name" value="YidB-like"/>
    <property type="match status" value="1"/>
</dbReference>
<evidence type="ECO:0000313" key="3">
    <source>
        <dbReference type="Proteomes" id="UP000002526"/>
    </source>
</evidence>
<feature type="region of interest" description="Disordered" evidence="1">
    <location>
        <begin position="79"/>
        <end position="113"/>
    </location>
</feature>
<protein>
    <submittedName>
        <fullName evidence="2">Blr0135 protein</fullName>
    </submittedName>
</protein>
<dbReference type="InterPro" id="IPR045372">
    <property type="entry name" value="YidB"/>
</dbReference>
<organism evidence="2 3">
    <name type="scientific">Bradyrhizobium diazoefficiens (strain JCM 10833 / BCRC 13528 / IAM 13628 / NBRC 14792 / USDA 110)</name>
    <dbReference type="NCBI Taxonomy" id="224911"/>
    <lineage>
        <taxon>Bacteria</taxon>
        <taxon>Pseudomonadati</taxon>
        <taxon>Pseudomonadota</taxon>
        <taxon>Alphaproteobacteria</taxon>
        <taxon>Hyphomicrobiales</taxon>
        <taxon>Nitrobacteraceae</taxon>
        <taxon>Bradyrhizobium</taxon>
    </lineage>
</organism>
<feature type="region of interest" description="Disordered" evidence="1">
    <location>
        <begin position="1"/>
        <end position="61"/>
    </location>
</feature>
<dbReference type="eggNOG" id="COG3753">
    <property type="taxonomic scope" value="Bacteria"/>
</dbReference>
<keyword evidence="3" id="KW-1185">Reference proteome</keyword>
<reference evidence="3" key="1">
    <citation type="journal article" date="2002" name="DNA Res.">
        <title>Complete genomic sequence of nitrogen-fixing symbiotic bacterium Bradyrhizobium japonicum USDA110.</title>
        <authorList>
            <person name="Kaneko T."/>
            <person name="Nakamura Y."/>
            <person name="Sato S."/>
            <person name="Minamisawa K."/>
            <person name="Uchiumi T."/>
            <person name="Sasamoto S."/>
            <person name="Watanabe A."/>
            <person name="Idesawa K."/>
            <person name="Iriguchi M."/>
            <person name="Kawashima K."/>
            <person name="Kohara M."/>
            <person name="Matsumoto M."/>
            <person name="Shimpo S."/>
            <person name="Tsuruoka H."/>
            <person name="Wada T."/>
            <person name="Yamada M."/>
            <person name="Tabata S."/>
        </authorList>
    </citation>
    <scope>NUCLEOTIDE SEQUENCE [LARGE SCALE GENOMIC DNA]</scope>
    <source>
        <strain evidence="3">JCM 10833 / BCRC 13528 / IAM 13628 / NBRC 14792 / USDA 110</strain>
    </source>
</reference>
<name>Q89Y20_BRADU</name>
<dbReference type="Pfam" id="PF20159">
    <property type="entry name" value="YidB"/>
    <property type="match status" value="1"/>
</dbReference>
<dbReference type="PATRIC" id="fig|224911.5.peg.129"/>